<name>A0A4Q9MT73_9APHY</name>
<reference evidence="3" key="1">
    <citation type="submission" date="2019-01" db="EMBL/GenBank/DDBJ databases">
        <title>Draft genome sequences of three monokaryotic isolates of the white-rot basidiomycete fungus Dichomitus squalens.</title>
        <authorList>
            <consortium name="DOE Joint Genome Institute"/>
            <person name="Lopez S.C."/>
            <person name="Andreopoulos B."/>
            <person name="Pangilinan J."/>
            <person name="Lipzen A."/>
            <person name="Riley R."/>
            <person name="Ahrendt S."/>
            <person name="Ng V."/>
            <person name="Barry K."/>
            <person name="Daum C."/>
            <person name="Grigoriev I.V."/>
            <person name="Hilden K.S."/>
            <person name="Makela M.R."/>
            <person name="de Vries R.P."/>
        </authorList>
    </citation>
    <scope>NUCLEOTIDE SEQUENCE [LARGE SCALE GENOMIC DNA]</scope>
    <source>
        <strain evidence="3">OM18370.1</strain>
    </source>
</reference>
<sequence>MHATEALPPPSTPHIAPLASTDSPSSFVQSNHPIWGRLGLSRKIREACRVACEGGYRYLHVDSCCTDRPSTFDLSESNKSMYQCDAHLADVRPIRSSPEPAVHARGWMLQELIAPFSRFSWAAKRETTRVEDQAYSLLGIFDINMATFYGEGERAFRRLQEEISTTGGEEYPTHLRCPPYESSLLFFSSVNRFEGDSKDITVVSPVILRQHGRTDVLSTEYTPTPHGIRRVCYVPPSHTGIEFLHPGHVLVYPRPSRGRYRPAGLFPLSPTTIESCCNDIQVRTFYISNPERATVHSENARLQPHESIRLQLSKATRNAIHVQGYTAKLRGPDEGHPATHWLTLSNDDCTISVEYRHTLEDGRLLRIEADVKTSRRTLESGEEVRADPDSAGWSDYRPCCLSLGATAAFALAGKKTTMDAGLDWAAPSHYFICIGTFDETRETTPAVLLEG</sequence>
<evidence type="ECO:0000259" key="2">
    <source>
        <dbReference type="Pfam" id="PF26640"/>
    </source>
</evidence>
<dbReference type="Pfam" id="PF26640">
    <property type="entry name" value="DUF8212"/>
    <property type="match status" value="2"/>
</dbReference>
<dbReference type="PANTHER" id="PTHR10622:SF10">
    <property type="entry name" value="HET DOMAIN-CONTAINING PROTEIN"/>
    <property type="match status" value="1"/>
</dbReference>
<dbReference type="AlphaFoldDB" id="A0A4Q9MT73"/>
<proteinExistence type="predicted"/>
<protein>
    <recommendedName>
        <fullName evidence="2">DUF8212 domain-containing protein</fullName>
    </recommendedName>
</protein>
<dbReference type="PANTHER" id="PTHR10622">
    <property type="entry name" value="HET DOMAIN-CONTAINING PROTEIN"/>
    <property type="match status" value="1"/>
</dbReference>
<gene>
    <name evidence="3" type="ORF">BD311DRAFT_805468</name>
</gene>
<dbReference type="OrthoDB" id="2654851at2759"/>
<feature type="region of interest" description="Disordered" evidence="1">
    <location>
        <begin position="1"/>
        <end position="24"/>
    </location>
</feature>
<accession>A0A4Q9MT73</accession>
<feature type="domain" description="DUF8212" evidence="2">
    <location>
        <begin position="169"/>
        <end position="229"/>
    </location>
</feature>
<dbReference type="Proteomes" id="UP000292957">
    <property type="component" value="Unassembled WGS sequence"/>
</dbReference>
<feature type="domain" description="DUF8212" evidence="2">
    <location>
        <begin position="230"/>
        <end position="291"/>
    </location>
</feature>
<dbReference type="EMBL" id="ML143406">
    <property type="protein sequence ID" value="TBU30348.1"/>
    <property type="molecule type" value="Genomic_DNA"/>
</dbReference>
<dbReference type="InterPro" id="IPR058525">
    <property type="entry name" value="DUF8212"/>
</dbReference>
<organism evidence="3">
    <name type="scientific">Dichomitus squalens</name>
    <dbReference type="NCBI Taxonomy" id="114155"/>
    <lineage>
        <taxon>Eukaryota</taxon>
        <taxon>Fungi</taxon>
        <taxon>Dikarya</taxon>
        <taxon>Basidiomycota</taxon>
        <taxon>Agaricomycotina</taxon>
        <taxon>Agaricomycetes</taxon>
        <taxon>Polyporales</taxon>
        <taxon>Polyporaceae</taxon>
        <taxon>Dichomitus</taxon>
    </lineage>
</organism>
<evidence type="ECO:0000256" key="1">
    <source>
        <dbReference type="SAM" id="MobiDB-lite"/>
    </source>
</evidence>
<evidence type="ECO:0000313" key="3">
    <source>
        <dbReference type="EMBL" id="TBU30348.1"/>
    </source>
</evidence>